<dbReference type="NCBIfam" id="NF007146">
    <property type="entry name" value="PRK09585.2-6"/>
    <property type="match status" value="1"/>
</dbReference>
<name>A0ABP9I176_9ACTN</name>
<keyword evidence="3" id="KW-1185">Reference proteome</keyword>
<dbReference type="Proteomes" id="UP001500466">
    <property type="component" value="Unassembled WGS sequence"/>
</dbReference>
<dbReference type="GO" id="GO:0016301">
    <property type="term" value="F:kinase activity"/>
    <property type="evidence" value="ECO:0007669"/>
    <property type="project" value="UniProtKB-KW"/>
</dbReference>
<reference evidence="3" key="1">
    <citation type="journal article" date="2019" name="Int. J. Syst. Evol. Microbiol.">
        <title>The Global Catalogue of Microorganisms (GCM) 10K type strain sequencing project: providing services to taxonomists for standard genome sequencing and annotation.</title>
        <authorList>
            <consortium name="The Broad Institute Genomics Platform"/>
            <consortium name="The Broad Institute Genome Sequencing Center for Infectious Disease"/>
            <person name="Wu L."/>
            <person name="Ma J."/>
        </authorList>
    </citation>
    <scope>NUCLEOTIDE SEQUENCE [LARGE SCALE GENOMIC DNA]</scope>
    <source>
        <strain evidence="3">JCM 17986</strain>
    </source>
</reference>
<keyword evidence="1" id="KW-0808">Transferase</keyword>
<comment type="catalytic activity">
    <reaction evidence="1">
        <text>1,6-anhydro-N-acetyl-beta-muramate + ATP + H2O = N-acetyl-D-muramate 6-phosphate + ADP + H(+)</text>
        <dbReference type="Rhea" id="RHEA:24952"/>
        <dbReference type="ChEBI" id="CHEBI:15377"/>
        <dbReference type="ChEBI" id="CHEBI:15378"/>
        <dbReference type="ChEBI" id="CHEBI:30616"/>
        <dbReference type="ChEBI" id="CHEBI:58690"/>
        <dbReference type="ChEBI" id="CHEBI:58722"/>
        <dbReference type="ChEBI" id="CHEBI:456216"/>
        <dbReference type="EC" id="2.7.1.170"/>
    </reaction>
</comment>
<protein>
    <recommendedName>
        <fullName evidence="1">Anhydro-N-acetylmuramic acid kinase</fullName>
        <ecNumber evidence="1">2.7.1.170</ecNumber>
    </recommendedName>
    <alternativeName>
        <fullName evidence="1">AnhMurNAc kinase</fullName>
    </alternativeName>
</protein>
<sequence length="395" mass="41505">MDLTVIGILSGTSYDAVDAAVADFALDGTDVVCRPRGTYSADMPDDLRARLAAALPPHSTTLSEVCRLDTELGKFFGTVAARANDEVAGGGAHLVVSHGQTVYHWVDGDHALGTLQLGAAAWIAEATGLTTVTDLRTRDITRGGHAAPLASTLDELLVLSEDSEASGVRRGSLNLGGIANITVRDRDGRVIAYDIGPANALMDSAVVDATGGTERMDKGGARAARGTVDPKLLDRLLAEPYYRLAPPKSTGKELFHADYVRDALDGRTVATDDLLATLTELTAQLVVEACRDHDVTELVVAGGGVRNPTLMRRIADLAPATRIRPIDDFGLPAQGKEAYLFALLGYLSVHGLEGTVPSATGARRGAILGSLTPGAQPIELPRPAAVRPRHMRVIA</sequence>
<evidence type="ECO:0000313" key="2">
    <source>
        <dbReference type="EMBL" id="GAA4984826.1"/>
    </source>
</evidence>
<comment type="pathway">
    <text evidence="1">Cell wall biogenesis; peptidoglycan recycling.</text>
</comment>
<keyword evidence="1" id="KW-0119">Carbohydrate metabolism</keyword>
<keyword evidence="1" id="KW-0067">ATP-binding</keyword>
<dbReference type="InterPro" id="IPR043129">
    <property type="entry name" value="ATPase_NBD"/>
</dbReference>
<keyword evidence="1" id="KW-0547">Nucleotide-binding</keyword>
<dbReference type="HAMAP" id="MF_01270">
    <property type="entry name" value="AnhMurNAc_kinase"/>
    <property type="match status" value="1"/>
</dbReference>
<comment type="function">
    <text evidence="1">Catalyzes the specific phosphorylation of 1,6-anhydro-N-acetylmuramic acid (anhMurNAc) with the simultaneous cleavage of the 1,6-anhydro ring, generating MurNAc-6-P. Is required for the utilization of anhMurNAc either imported from the medium or derived from its own cell wall murein, and thus plays a role in cell wall recycling.</text>
</comment>
<gene>
    <name evidence="1" type="primary">anmK</name>
    <name evidence="2" type="ORF">GCM10023205_63800</name>
</gene>
<dbReference type="PANTHER" id="PTHR30605:SF0">
    <property type="entry name" value="ANHYDRO-N-ACETYLMURAMIC ACID KINASE"/>
    <property type="match status" value="1"/>
</dbReference>
<dbReference type="EMBL" id="BAABHS010000029">
    <property type="protein sequence ID" value="GAA4984826.1"/>
    <property type="molecule type" value="Genomic_DNA"/>
</dbReference>
<accession>A0ABP9I176</accession>
<proteinExistence type="inferred from homology"/>
<dbReference type="Pfam" id="PF03702">
    <property type="entry name" value="AnmK"/>
    <property type="match status" value="1"/>
</dbReference>
<dbReference type="EC" id="2.7.1.170" evidence="1"/>
<dbReference type="Gene3D" id="3.30.420.40">
    <property type="match status" value="2"/>
</dbReference>
<comment type="pathway">
    <text evidence="1">Amino-sugar metabolism; 1,6-anhydro-N-acetylmuramate degradation.</text>
</comment>
<comment type="similarity">
    <text evidence="1">Belongs to the anhydro-N-acetylmuramic acid kinase family.</text>
</comment>
<feature type="binding site" evidence="1">
    <location>
        <begin position="11"/>
        <end position="18"/>
    </location>
    <ligand>
        <name>ATP</name>
        <dbReference type="ChEBI" id="CHEBI:30616"/>
    </ligand>
</feature>
<evidence type="ECO:0000256" key="1">
    <source>
        <dbReference type="HAMAP-Rule" id="MF_01270"/>
    </source>
</evidence>
<keyword evidence="1 2" id="KW-0418">Kinase</keyword>
<organism evidence="2 3">
    <name type="scientific">Yinghuangia aomiensis</name>
    <dbReference type="NCBI Taxonomy" id="676205"/>
    <lineage>
        <taxon>Bacteria</taxon>
        <taxon>Bacillati</taxon>
        <taxon>Actinomycetota</taxon>
        <taxon>Actinomycetes</taxon>
        <taxon>Kitasatosporales</taxon>
        <taxon>Streptomycetaceae</taxon>
        <taxon>Yinghuangia</taxon>
    </lineage>
</organism>
<dbReference type="PANTHER" id="PTHR30605">
    <property type="entry name" value="ANHYDRO-N-ACETYLMURAMIC ACID KINASE"/>
    <property type="match status" value="1"/>
</dbReference>
<dbReference type="SUPFAM" id="SSF53067">
    <property type="entry name" value="Actin-like ATPase domain"/>
    <property type="match status" value="1"/>
</dbReference>
<evidence type="ECO:0000313" key="3">
    <source>
        <dbReference type="Proteomes" id="UP001500466"/>
    </source>
</evidence>
<dbReference type="InterPro" id="IPR005338">
    <property type="entry name" value="Anhydro_N_Ac-Mur_kinase"/>
</dbReference>
<comment type="caution">
    <text evidence="2">The sequence shown here is derived from an EMBL/GenBank/DDBJ whole genome shotgun (WGS) entry which is preliminary data.</text>
</comment>